<keyword evidence="6" id="KW-1185">Reference proteome</keyword>
<evidence type="ECO:0000313" key="6">
    <source>
        <dbReference type="Proteomes" id="UP000029014"/>
    </source>
</evidence>
<evidence type="ECO:0000313" key="5">
    <source>
        <dbReference type="EMBL" id="KFI74252.1"/>
    </source>
</evidence>
<organism evidence="5 6">
    <name type="scientific">Bifidobacterium minimum</name>
    <dbReference type="NCBI Taxonomy" id="1693"/>
    <lineage>
        <taxon>Bacteria</taxon>
        <taxon>Bacillati</taxon>
        <taxon>Actinomycetota</taxon>
        <taxon>Actinomycetes</taxon>
        <taxon>Bifidobacteriales</taxon>
        <taxon>Bifidobacteriaceae</taxon>
        <taxon>Bifidobacterium</taxon>
    </lineage>
</organism>
<dbReference type="InterPro" id="IPR028082">
    <property type="entry name" value="Peripla_BP_I"/>
</dbReference>
<keyword evidence="2" id="KW-0238">DNA-binding</keyword>
<dbReference type="InterPro" id="IPR010982">
    <property type="entry name" value="Lambda_DNA-bd_dom_sf"/>
</dbReference>
<evidence type="ECO:0000256" key="3">
    <source>
        <dbReference type="ARBA" id="ARBA00023163"/>
    </source>
</evidence>
<accession>A0A087BTA2</accession>
<reference evidence="5 6" key="1">
    <citation type="submission" date="2014-03" db="EMBL/GenBank/DDBJ databases">
        <title>Genomics of Bifidobacteria.</title>
        <authorList>
            <person name="Ventura M."/>
            <person name="Milani C."/>
            <person name="Lugli G.A."/>
        </authorList>
    </citation>
    <scope>NUCLEOTIDE SEQUENCE [LARGE SCALE GENOMIC DNA]</scope>
    <source>
        <strain evidence="5 6">LMG 11592</strain>
    </source>
</reference>
<dbReference type="Gene3D" id="1.10.260.40">
    <property type="entry name" value="lambda repressor-like DNA-binding domains"/>
    <property type="match status" value="1"/>
</dbReference>
<proteinExistence type="predicted"/>
<keyword evidence="1" id="KW-0805">Transcription regulation</keyword>
<sequence>MKKTGIRDVAKASGVSISTVSRAFTRPDLVSEKTRRKILKTADSLDFNISRSATALKSGQTYRVALLMNEEITSWFNTQVFAGIDSVMHKAGYDVDLFEHIDTAKNRSDFFTTLPVRCNVDAVFVASFAVDPHEAKRLRRIHVPIVGINTPTTANSDASISIDDEQGMYVATRHLIELGRHNLAYACSDPVTSINSSIDARTTGFVRACREAATTRDLDWRIVSVPRGKAFADSALEALLTLEDFPDGICCQIDMMAIPLMIKLAGRGHTCPRDYSLVGFDDSPYADTVNLTTMRQDPYLMGMKAASKALSLINGHAPDHAHETVTPELILRGSDAPRETTDAIQTDARPTQANIITG</sequence>
<dbReference type="SUPFAM" id="SSF53822">
    <property type="entry name" value="Periplasmic binding protein-like I"/>
    <property type="match status" value="1"/>
</dbReference>
<evidence type="ECO:0000259" key="4">
    <source>
        <dbReference type="PROSITE" id="PS50932"/>
    </source>
</evidence>
<dbReference type="PANTHER" id="PTHR30146">
    <property type="entry name" value="LACI-RELATED TRANSCRIPTIONAL REPRESSOR"/>
    <property type="match status" value="1"/>
</dbReference>
<dbReference type="PANTHER" id="PTHR30146:SF109">
    <property type="entry name" value="HTH-TYPE TRANSCRIPTIONAL REGULATOR GALS"/>
    <property type="match status" value="1"/>
</dbReference>
<dbReference type="RefSeq" id="WP_022861706.1">
    <property type="nucleotide sequence ID" value="NZ_JGZD01000001.1"/>
</dbReference>
<protein>
    <submittedName>
        <fullName evidence="5">LacI family transcriptional regulator</fullName>
    </submittedName>
</protein>
<dbReference type="CDD" id="cd06267">
    <property type="entry name" value="PBP1_LacI_sugar_binding-like"/>
    <property type="match status" value="1"/>
</dbReference>
<name>A0A087BTA2_9BIFI</name>
<dbReference type="Pfam" id="PF13377">
    <property type="entry name" value="Peripla_BP_3"/>
    <property type="match status" value="1"/>
</dbReference>
<feature type="domain" description="HTH lacI-type" evidence="4">
    <location>
        <begin position="4"/>
        <end position="58"/>
    </location>
</feature>
<dbReference type="AlphaFoldDB" id="A0A087BTA2"/>
<dbReference type="STRING" id="1693.BMIN_1153"/>
<dbReference type="SMART" id="SM00354">
    <property type="entry name" value="HTH_LACI"/>
    <property type="match status" value="1"/>
</dbReference>
<dbReference type="EMBL" id="JGZD01000001">
    <property type="protein sequence ID" value="KFI74252.1"/>
    <property type="molecule type" value="Genomic_DNA"/>
</dbReference>
<comment type="caution">
    <text evidence="5">The sequence shown here is derived from an EMBL/GenBank/DDBJ whole genome shotgun (WGS) entry which is preliminary data.</text>
</comment>
<dbReference type="GO" id="GO:0003700">
    <property type="term" value="F:DNA-binding transcription factor activity"/>
    <property type="evidence" value="ECO:0007669"/>
    <property type="project" value="TreeGrafter"/>
</dbReference>
<dbReference type="SUPFAM" id="SSF47413">
    <property type="entry name" value="lambda repressor-like DNA-binding domains"/>
    <property type="match status" value="1"/>
</dbReference>
<gene>
    <name evidence="5" type="ORF">BMIN_1153</name>
</gene>
<dbReference type="Gene3D" id="3.40.50.2300">
    <property type="match status" value="2"/>
</dbReference>
<evidence type="ECO:0000256" key="1">
    <source>
        <dbReference type="ARBA" id="ARBA00023015"/>
    </source>
</evidence>
<dbReference type="GO" id="GO:0000976">
    <property type="term" value="F:transcription cis-regulatory region binding"/>
    <property type="evidence" value="ECO:0007669"/>
    <property type="project" value="TreeGrafter"/>
</dbReference>
<dbReference type="Pfam" id="PF00356">
    <property type="entry name" value="LacI"/>
    <property type="match status" value="1"/>
</dbReference>
<dbReference type="Proteomes" id="UP000029014">
    <property type="component" value="Unassembled WGS sequence"/>
</dbReference>
<dbReference type="InterPro" id="IPR000843">
    <property type="entry name" value="HTH_LacI"/>
</dbReference>
<evidence type="ECO:0000256" key="2">
    <source>
        <dbReference type="ARBA" id="ARBA00023125"/>
    </source>
</evidence>
<keyword evidence="3" id="KW-0804">Transcription</keyword>
<dbReference type="CDD" id="cd01392">
    <property type="entry name" value="HTH_LacI"/>
    <property type="match status" value="1"/>
</dbReference>
<dbReference type="InterPro" id="IPR046335">
    <property type="entry name" value="LacI/GalR-like_sensor"/>
</dbReference>
<dbReference type="PROSITE" id="PS50932">
    <property type="entry name" value="HTH_LACI_2"/>
    <property type="match status" value="1"/>
</dbReference>
<dbReference type="eggNOG" id="COG1609">
    <property type="taxonomic scope" value="Bacteria"/>
</dbReference>